<feature type="transmembrane region" description="Helical" evidence="7">
    <location>
        <begin position="378"/>
        <end position="398"/>
    </location>
</feature>
<dbReference type="PANTHER" id="PTHR43791:SF52">
    <property type="entry name" value="TRANSPORTER, PUTATIVE (AFU_ORTHOLOGUE AFUA_1G11820)-RELATED"/>
    <property type="match status" value="1"/>
</dbReference>
<evidence type="ECO:0000256" key="7">
    <source>
        <dbReference type="SAM" id="Phobius"/>
    </source>
</evidence>
<gene>
    <name evidence="9" type="ORF">K452DRAFT_222868</name>
</gene>
<dbReference type="SUPFAM" id="SSF103473">
    <property type="entry name" value="MFS general substrate transporter"/>
    <property type="match status" value="1"/>
</dbReference>
<feature type="domain" description="Major facilitator superfamily (MFS) profile" evidence="8">
    <location>
        <begin position="55"/>
        <end position="470"/>
    </location>
</feature>
<organism evidence="9 10">
    <name type="scientific">Aplosporella prunicola CBS 121167</name>
    <dbReference type="NCBI Taxonomy" id="1176127"/>
    <lineage>
        <taxon>Eukaryota</taxon>
        <taxon>Fungi</taxon>
        <taxon>Dikarya</taxon>
        <taxon>Ascomycota</taxon>
        <taxon>Pezizomycotina</taxon>
        <taxon>Dothideomycetes</taxon>
        <taxon>Dothideomycetes incertae sedis</taxon>
        <taxon>Botryosphaeriales</taxon>
        <taxon>Aplosporellaceae</taxon>
        <taxon>Aplosporella</taxon>
    </lineage>
</organism>
<dbReference type="PROSITE" id="PS50850">
    <property type="entry name" value="MFS"/>
    <property type="match status" value="1"/>
</dbReference>
<feature type="transmembrane region" description="Helical" evidence="7">
    <location>
        <begin position="121"/>
        <end position="138"/>
    </location>
</feature>
<evidence type="ECO:0000313" key="10">
    <source>
        <dbReference type="Proteomes" id="UP000799438"/>
    </source>
</evidence>
<name>A0A6A6BM48_9PEZI</name>
<dbReference type="OrthoDB" id="310895at2759"/>
<dbReference type="Pfam" id="PF07690">
    <property type="entry name" value="MFS_1"/>
    <property type="match status" value="1"/>
</dbReference>
<keyword evidence="4 7" id="KW-1133">Transmembrane helix</keyword>
<dbReference type="FunFam" id="1.20.1250.20:FF:000394">
    <property type="entry name" value="MFS general substrate transporter"/>
    <property type="match status" value="1"/>
</dbReference>
<feature type="compositionally biased region" description="Low complexity" evidence="6">
    <location>
        <begin position="20"/>
        <end position="32"/>
    </location>
</feature>
<proteinExistence type="predicted"/>
<dbReference type="FunFam" id="1.20.1250.20:FF:000018">
    <property type="entry name" value="MFS transporter permease"/>
    <property type="match status" value="1"/>
</dbReference>
<feature type="transmembrane region" description="Helical" evidence="7">
    <location>
        <begin position="323"/>
        <end position="340"/>
    </location>
</feature>
<feature type="region of interest" description="Disordered" evidence="6">
    <location>
        <begin position="1"/>
        <end position="32"/>
    </location>
</feature>
<dbReference type="EMBL" id="ML995479">
    <property type="protein sequence ID" value="KAF2144365.1"/>
    <property type="molecule type" value="Genomic_DNA"/>
</dbReference>
<feature type="transmembrane region" description="Helical" evidence="7">
    <location>
        <begin position="347"/>
        <end position="366"/>
    </location>
</feature>
<feature type="transmembrane region" description="Helical" evidence="7">
    <location>
        <begin position="180"/>
        <end position="201"/>
    </location>
</feature>
<dbReference type="InterPro" id="IPR020846">
    <property type="entry name" value="MFS_dom"/>
</dbReference>
<dbReference type="GeneID" id="54294076"/>
<dbReference type="PANTHER" id="PTHR43791">
    <property type="entry name" value="PERMEASE-RELATED"/>
    <property type="match status" value="1"/>
</dbReference>
<comment type="subcellular location">
    <subcellularLocation>
        <location evidence="1">Membrane</location>
        <topology evidence="1">Multi-pass membrane protein</topology>
    </subcellularLocation>
</comment>
<evidence type="ECO:0000256" key="2">
    <source>
        <dbReference type="ARBA" id="ARBA00022448"/>
    </source>
</evidence>
<dbReference type="GO" id="GO:0022857">
    <property type="term" value="F:transmembrane transporter activity"/>
    <property type="evidence" value="ECO:0007669"/>
    <property type="project" value="InterPro"/>
</dbReference>
<feature type="transmembrane region" description="Helical" evidence="7">
    <location>
        <begin position="92"/>
        <end position="114"/>
    </location>
</feature>
<dbReference type="RefSeq" id="XP_033400077.1">
    <property type="nucleotide sequence ID" value="XM_033536580.1"/>
</dbReference>
<dbReference type="Proteomes" id="UP000799438">
    <property type="component" value="Unassembled WGS sequence"/>
</dbReference>
<reference evidence="9" key="1">
    <citation type="journal article" date="2020" name="Stud. Mycol.">
        <title>101 Dothideomycetes genomes: a test case for predicting lifestyles and emergence of pathogens.</title>
        <authorList>
            <person name="Haridas S."/>
            <person name="Albert R."/>
            <person name="Binder M."/>
            <person name="Bloem J."/>
            <person name="Labutti K."/>
            <person name="Salamov A."/>
            <person name="Andreopoulos B."/>
            <person name="Baker S."/>
            <person name="Barry K."/>
            <person name="Bills G."/>
            <person name="Bluhm B."/>
            <person name="Cannon C."/>
            <person name="Castanera R."/>
            <person name="Culley D."/>
            <person name="Daum C."/>
            <person name="Ezra D."/>
            <person name="Gonzalez J."/>
            <person name="Henrissat B."/>
            <person name="Kuo A."/>
            <person name="Liang C."/>
            <person name="Lipzen A."/>
            <person name="Lutzoni F."/>
            <person name="Magnuson J."/>
            <person name="Mondo S."/>
            <person name="Nolan M."/>
            <person name="Ohm R."/>
            <person name="Pangilinan J."/>
            <person name="Park H.-J."/>
            <person name="Ramirez L."/>
            <person name="Alfaro M."/>
            <person name="Sun H."/>
            <person name="Tritt A."/>
            <person name="Yoshinaga Y."/>
            <person name="Zwiers L.-H."/>
            <person name="Turgeon B."/>
            <person name="Goodwin S."/>
            <person name="Spatafora J."/>
            <person name="Crous P."/>
            <person name="Grigoriev I."/>
        </authorList>
    </citation>
    <scope>NUCLEOTIDE SEQUENCE</scope>
    <source>
        <strain evidence="9">CBS 121167</strain>
    </source>
</reference>
<evidence type="ECO:0000256" key="5">
    <source>
        <dbReference type="ARBA" id="ARBA00023136"/>
    </source>
</evidence>
<evidence type="ECO:0000256" key="1">
    <source>
        <dbReference type="ARBA" id="ARBA00004141"/>
    </source>
</evidence>
<feature type="transmembrane region" description="Helical" evidence="7">
    <location>
        <begin position="51"/>
        <end position="68"/>
    </location>
</feature>
<keyword evidence="10" id="KW-1185">Reference proteome</keyword>
<dbReference type="AlphaFoldDB" id="A0A6A6BM48"/>
<feature type="transmembrane region" description="Helical" evidence="7">
    <location>
        <begin position="213"/>
        <end position="236"/>
    </location>
</feature>
<evidence type="ECO:0000259" key="8">
    <source>
        <dbReference type="PROSITE" id="PS50850"/>
    </source>
</evidence>
<keyword evidence="2" id="KW-0813">Transport</keyword>
<feature type="transmembrane region" description="Helical" evidence="7">
    <location>
        <begin position="443"/>
        <end position="463"/>
    </location>
</feature>
<sequence>MDSKKDAAVVDEQLAPPSPSSSTVSTSHPAATTTALPLDRRTIERRILRKLDFQVIPLLFFLFLISFIDRSNIGNAKIQGLDKSLRLHGNQYNMAVMVFTLAYVIFGVPANLVFKKTGPKSLSVMICLWGLTVVGQGLTQSYAGLVACRFLEGICEAGFVPGCAYLIGSYYKRDEFLKRYTVFFSAAIISGAFNGLLASLIAKMDGIGGYEGWRWIFIIEGLFTVVASFFSIFMIVPFPEQSTLFTPEEKAVLLARIREDGAHVAHDVMTPKRAIKYLLDWKIWLAVIAYMGAEENAASVISFQPSVLHGLGYTATQAQVHSIPIYAASFVFSLACAYVSERLRQRYLFGLLGTVVSIVGLAIEIAQPRNADPNLRYMGMFFVTAGPYLTMPITVVWLAINVGKGYKRTVAFACVIALGNCGAFVAANVFITREEPRYRTGFSTNLGFVCLSAVAQTAMYVGLKWENARRDRRRKELPAVLDEKAFEDLGDMHPDFRYQL</sequence>
<accession>A0A6A6BM48</accession>
<keyword evidence="3 7" id="KW-0812">Transmembrane</keyword>
<evidence type="ECO:0000256" key="4">
    <source>
        <dbReference type="ARBA" id="ARBA00022989"/>
    </source>
</evidence>
<evidence type="ECO:0000256" key="6">
    <source>
        <dbReference type="SAM" id="MobiDB-lite"/>
    </source>
</evidence>
<dbReference type="Gene3D" id="1.20.1250.20">
    <property type="entry name" value="MFS general substrate transporter like domains"/>
    <property type="match status" value="2"/>
</dbReference>
<evidence type="ECO:0000256" key="3">
    <source>
        <dbReference type="ARBA" id="ARBA00022692"/>
    </source>
</evidence>
<keyword evidence="5 7" id="KW-0472">Membrane</keyword>
<dbReference type="GO" id="GO:0016020">
    <property type="term" value="C:membrane"/>
    <property type="evidence" value="ECO:0007669"/>
    <property type="project" value="UniProtKB-SubCell"/>
</dbReference>
<evidence type="ECO:0000313" key="9">
    <source>
        <dbReference type="EMBL" id="KAF2144365.1"/>
    </source>
</evidence>
<dbReference type="InterPro" id="IPR011701">
    <property type="entry name" value="MFS"/>
</dbReference>
<protein>
    <recommendedName>
        <fullName evidence="8">Major facilitator superfamily (MFS) profile domain-containing protein</fullName>
    </recommendedName>
</protein>
<feature type="transmembrane region" description="Helical" evidence="7">
    <location>
        <begin position="410"/>
        <end position="431"/>
    </location>
</feature>
<dbReference type="InterPro" id="IPR036259">
    <property type="entry name" value="MFS_trans_sf"/>
</dbReference>